<organism evidence="2 3">
    <name type="scientific">Schaalia cardiffensis F0333</name>
    <dbReference type="NCBI Taxonomy" id="888050"/>
    <lineage>
        <taxon>Bacteria</taxon>
        <taxon>Bacillati</taxon>
        <taxon>Actinomycetota</taxon>
        <taxon>Actinomycetes</taxon>
        <taxon>Actinomycetales</taxon>
        <taxon>Actinomycetaceae</taxon>
        <taxon>Schaalia</taxon>
    </lineage>
</organism>
<dbReference type="OrthoDB" id="9786339at2"/>
<feature type="region of interest" description="Disordered" evidence="1">
    <location>
        <begin position="1"/>
        <end position="228"/>
    </location>
</feature>
<proteinExistence type="predicted"/>
<accession>N6XB14</accession>
<dbReference type="Gene3D" id="2.60.120.260">
    <property type="entry name" value="Galactose-binding domain-like"/>
    <property type="match status" value="1"/>
</dbReference>
<evidence type="ECO:0000256" key="1">
    <source>
        <dbReference type="SAM" id="MobiDB-lite"/>
    </source>
</evidence>
<feature type="compositionally biased region" description="Low complexity" evidence="1">
    <location>
        <begin position="149"/>
        <end position="158"/>
    </location>
</feature>
<keyword evidence="3" id="KW-1185">Reference proteome</keyword>
<dbReference type="SUPFAM" id="SSF49785">
    <property type="entry name" value="Galactose-binding domain-like"/>
    <property type="match status" value="1"/>
</dbReference>
<reference evidence="2 3" key="1">
    <citation type="submission" date="2013-03" db="EMBL/GenBank/DDBJ databases">
        <title>Reference genome for the Human Microbiome Project.</title>
        <authorList>
            <person name="Aqrawi P."/>
            <person name="Ayvaz T."/>
            <person name="Bess C."/>
            <person name="Blankenburg K."/>
            <person name="Coyle M."/>
            <person name="Deng J."/>
            <person name="Forbes L."/>
            <person name="Fowler G."/>
            <person name="Francisco L."/>
            <person name="Fu Q."/>
            <person name="Gibbs R."/>
            <person name="Gross S."/>
            <person name="Gubbala S."/>
            <person name="Hale W."/>
            <person name="Hemphill L."/>
            <person name="Highlander S."/>
            <person name="Hirani K."/>
            <person name="Jackson L."/>
            <person name="Jakkamsetti A."/>
            <person name="Javaid M."/>
            <person name="Jayaseelan J.C."/>
            <person name="Jiang H."/>
            <person name="Joshi V."/>
            <person name="Korchina V."/>
            <person name="Kovar C."/>
            <person name="Lara F."/>
            <person name="Lee S."/>
            <person name="Liu Y."/>
            <person name="Mata R."/>
            <person name="Mathew T."/>
            <person name="Munidasa M."/>
            <person name="Muzny D."/>
            <person name="Nazareth L."/>
            <person name="Ngo R."/>
            <person name="Nguyen L."/>
            <person name="Nguyen N."/>
            <person name="Okwuonu G."/>
            <person name="Ongeri F."/>
            <person name="Palculict T."/>
            <person name="Patil S."/>
            <person name="Petrosino J."/>
            <person name="Pham C."/>
            <person name="Pham P."/>
            <person name="Pu L.-L."/>
            <person name="Qin X."/>
            <person name="Qu J."/>
            <person name="Reid J."/>
            <person name="Ross M."/>
            <person name="Ruth R."/>
            <person name="Saada N."/>
            <person name="San Lucas F."/>
            <person name="Santibanez J."/>
            <person name="Shang Y."/>
            <person name="Simmons D."/>
            <person name="Song X.-Z."/>
            <person name="Tang L.-Y."/>
            <person name="Thornton R."/>
            <person name="Warren J."/>
            <person name="Weissenberger G."/>
            <person name="Wilczek-Boney K."/>
            <person name="Worley K."/>
            <person name="Youmans B."/>
            <person name="Zhang J."/>
            <person name="Zhang L."/>
            <person name="Zhao Z."/>
            <person name="Zhou C."/>
            <person name="Zhu D."/>
            <person name="Zhu Y."/>
        </authorList>
    </citation>
    <scope>NUCLEOTIDE SEQUENCE [LARGE SCALE GENOMIC DNA]</scope>
    <source>
        <strain evidence="2 3">F0333</strain>
    </source>
</reference>
<protein>
    <submittedName>
        <fullName evidence="2">Uncharacterized protein</fullName>
    </submittedName>
</protein>
<dbReference type="STRING" id="888050.HMPREF9004_0932"/>
<feature type="compositionally biased region" description="Pro residues" evidence="1">
    <location>
        <begin position="108"/>
        <end position="125"/>
    </location>
</feature>
<dbReference type="RefSeq" id="WP_005962817.1">
    <property type="nucleotide sequence ID" value="NZ_CP040505.1"/>
</dbReference>
<dbReference type="PATRIC" id="fig|888050.3.peg.879"/>
<evidence type="ECO:0000313" key="3">
    <source>
        <dbReference type="Proteomes" id="UP000013015"/>
    </source>
</evidence>
<gene>
    <name evidence="2" type="ORF">HMPREF9004_0932</name>
</gene>
<dbReference type="InterPro" id="IPR008979">
    <property type="entry name" value="Galactose-bd-like_sf"/>
</dbReference>
<name>N6XB14_9ACTO</name>
<evidence type="ECO:0000313" key="2">
    <source>
        <dbReference type="EMBL" id="ENO18363.1"/>
    </source>
</evidence>
<feature type="compositionally biased region" description="Basic and acidic residues" evidence="1">
    <location>
        <begin position="83"/>
        <end position="95"/>
    </location>
</feature>
<feature type="compositionally biased region" description="Low complexity" evidence="1">
    <location>
        <begin position="58"/>
        <end position="82"/>
    </location>
</feature>
<dbReference type="eggNOG" id="COG3170">
    <property type="taxonomic scope" value="Bacteria"/>
</dbReference>
<dbReference type="AlphaFoldDB" id="N6XB14"/>
<sequence length="467" mass="48733">MADDHRNDIGGFMDEDAMHSAGEGSCPEEPLPSFEQVLHSLEDEVKESSSPVHEGIEEAASPASKKEAWASTVVSSASAWTSKMREKIVSAKDSLRSSQLDKPAEDLPLPPPPPDSSLPPMPPAPEDGGAEIQGANSQAVAADGDPLSHPDTAPAHPTTAPPHPASAPAGGDEENASSGATTKGTGIPAPIAQEPVQEEKFEEPMVFETESGSKDPSKGQSSKRHNTTPTLISGALEETSAIPTIAGASGGSSKIPGQGHLIDPTKPTLIFAAVLTILAAFWSFTTAFKPVNSIDFAQSLADAQSAAHGAGDGSEEDGHSAEGLAPKISSVSVLSWSDDQGDHPEQAVAMIDGDSSTSWHSRWFENNQFLDESAVTLVVKLERTATVSSVTLEMDPSTSGGQLVVRNVTDPSNPRNGTQLTTSALSPSTEIKLPQPVETSMLALSFRSMPTSVDGNEWAWVSELSVQ</sequence>
<comment type="caution">
    <text evidence="2">The sequence shown here is derived from an EMBL/GenBank/DDBJ whole genome shotgun (WGS) entry which is preliminary data.</text>
</comment>
<dbReference type="EMBL" id="AQHZ01000015">
    <property type="protein sequence ID" value="ENO18363.1"/>
    <property type="molecule type" value="Genomic_DNA"/>
</dbReference>
<dbReference type="HOGENOM" id="CLU_584798_0_0_11"/>
<dbReference type="Proteomes" id="UP000013015">
    <property type="component" value="Unassembled WGS sequence"/>
</dbReference>